<evidence type="ECO:0008006" key="6">
    <source>
        <dbReference type="Google" id="ProtNLM"/>
    </source>
</evidence>
<feature type="region of interest" description="Disordered" evidence="3">
    <location>
        <begin position="27"/>
        <end position="47"/>
    </location>
</feature>
<protein>
    <recommendedName>
        <fullName evidence="6">Required for respiratory growth protein 7, mitochondrial</fullName>
    </recommendedName>
</protein>
<dbReference type="AlphaFoldDB" id="A0A4U0WIR5"/>
<evidence type="ECO:0000256" key="3">
    <source>
        <dbReference type="SAM" id="MobiDB-lite"/>
    </source>
</evidence>
<name>A0A4U0WIR5_9PEZI</name>
<accession>A0A4U0WIR5</accession>
<dbReference type="OrthoDB" id="20734at2759"/>
<dbReference type="EMBL" id="NAJN01001484">
    <property type="protein sequence ID" value="TKA62894.1"/>
    <property type="molecule type" value="Genomic_DNA"/>
</dbReference>
<keyword evidence="5" id="KW-1185">Reference proteome</keyword>
<comment type="caution">
    <text evidence="4">The sequence shown here is derived from an EMBL/GenBank/DDBJ whole genome shotgun (WGS) entry which is preliminary data.</text>
</comment>
<dbReference type="Pfam" id="PF10356">
    <property type="entry name" value="RRG7"/>
    <property type="match status" value="2"/>
</dbReference>
<evidence type="ECO:0000256" key="1">
    <source>
        <dbReference type="ARBA" id="ARBA00004173"/>
    </source>
</evidence>
<evidence type="ECO:0000313" key="5">
    <source>
        <dbReference type="Proteomes" id="UP000308768"/>
    </source>
</evidence>
<evidence type="ECO:0000256" key="2">
    <source>
        <dbReference type="ARBA" id="ARBA00023128"/>
    </source>
</evidence>
<evidence type="ECO:0000313" key="4">
    <source>
        <dbReference type="EMBL" id="TKA62894.1"/>
    </source>
</evidence>
<organism evidence="4 5">
    <name type="scientific">Cryomyces minteri</name>
    <dbReference type="NCBI Taxonomy" id="331657"/>
    <lineage>
        <taxon>Eukaryota</taxon>
        <taxon>Fungi</taxon>
        <taxon>Dikarya</taxon>
        <taxon>Ascomycota</taxon>
        <taxon>Pezizomycotina</taxon>
        <taxon>Dothideomycetes</taxon>
        <taxon>Dothideomycetes incertae sedis</taxon>
        <taxon>Cryomyces</taxon>
    </lineage>
</organism>
<comment type="subcellular location">
    <subcellularLocation>
        <location evidence="1">Mitochondrion</location>
    </subcellularLocation>
</comment>
<dbReference type="PANTHER" id="PTHR28133">
    <property type="entry name" value="REQUIRED FOR RESPIRATORY GROWTH PROTEIN 7, MITOCHONDRIAL"/>
    <property type="match status" value="1"/>
</dbReference>
<reference evidence="4 5" key="1">
    <citation type="submission" date="2017-03" db="EMBL/GenBank/DDBJ databases">
        <title>Genomes of endolithic fungi from Antarctica.</title>
        <authorList>
            <person name="Coleine C."/>
            <person name="Masonjones S."/>
            <person name="Stajich J.E."/>
        </authorList>
    </citation>
    <scope>NUCLEOTIDE SEQUENCE [LARGE SCALE GENOMIC DNA]</scope>
    <source>
        <strain evidence="4 5">CCFEE 5187</strain>
    </source>
</reference>
<proteinExistence type="predicted"/>
<dbReference type="Proteomes" id="UP000308768">
    <property type="component" value="Unassembled WGS sequence"/>
</dbReference>
<dbReference type="InterPro" id="IPR018828">
    <property type="entry name" value="RRG7"/>
</dbReference>
<gene>
    <name evidence="4" type="ORF">B0A49_07560</name>
</gene>
<keyword evidence="2" id="KW-0496">Mitochondrion</keyword>
<dbReference type="GO" id="GO:0005739">
    <property type="term" value="C:mitochondrion"/>
    <property type="evidence" value="ECO:0007669"/>
    <property type="project" value="UniProtKB-SubCell"/>
</dbReference>
<sequence>MLARKGTLLPSSWLYQHKLLTVKAEAKRASEPALESAPKPAPKLASRPVLKAVSKTVDPKSISATPAKARPAKISSIVPRSPHHNDLDSFLTYAKRVNLLSTTTAYVGTHYEYTVAASLQRLAFSLARTGGKSNLGVDLLGHWNLSCFTKPLPVFVQCKALKRKLDPKVVRELEGAFTGAPPGWRGQSVLALLAAPREATKGVREAIGRSRWPIGFLKITVDGTVEEFLWNQSAAERGLESVGVTLRYHSEGGTGRENVEKSVKSDVVLTWKGEPLSDSDTIAKTQPKNVRKRRGRLPKQAIVPSALVTDVLKEDT</sequence>
<dbReference type="PANTHER" id="PTHR28133:SF1">
    <property type="entry name" value="REQUIRED FOR RESPIRATORY GROWTH PROTEIN 7, MITOCHONDRIAL"/>
    <property type="match status" value="1"/>
</dbReference>